<dbReference type="Gene3D" id="1.10.510.10">
    <property type="entry name" value="Transferase(Phosphotransferase) domain 1"/>
    <property type="match status" value="1"/>
</dbReference>
<dbReference type="EMBL" id="CP063373">
    <property type="protein sequence ID" value="QOV36108.1"/>
    <property type="molecule type" value="Genomic_DNA"/>
</dbReference>
<gene>
    <name evidence="2" type="ORF">IM697_39850</name>
</gene>
<sequence>MTSTTHSRPPGPGGPPPDKLAFTAPSGRRRVTPVRVGREFRRDRLLPQLLRKAVLDDEGQQCVQVRLSAKDAANPAARALLDTEAGTAVQLGQVLGDTEYAALFPRLIGYELDTAEPFLLYDPPRGTAVSRIHVMGAADQEIFTRDLMLALCLLEGQGLVPRGVSPATVLWDGARVQLWGLESVTRIGRPRRPWGRAPFCPPEQRGGEGTADPRDAVWSAAQVLYRLATGRPGPADRPPADLGEHRKLDRTLRDAFAPRAADRPMPAQVLDLVAPGAARRVRAAVPPDETRPHHEAFEEALRLKRQAPAARPREQTGSGVLCPYCLETIQLDLTKLFVTDSRMQYKPLDLKGINNPVRRTDVMRGAVQKCTADPEFPTHYIPVPYLTYGRPLTVAMVGQSSTGKSHLLTQMIAAITDGGLEPYGLKWQSVNPEQHARFVRDRVQPLRGGKVLDHTAALGMDDFARFVESLLITDPRGQVRPVAFFDLGGEDLVRTDAALRFLLGVDALVFVVDPALALPLPQLDHARERWGVEVNRDGDLAFGTVLDRLPKDGGYVDVPAAMVLGKADLLRFQPPVDRWLTRPPATSLDPALTRDESRDLYGLLRRHAGQAWLRPFDAIRRCTLHIASATGGQEDHGRYPAGAGPRRVLEPLLALLAMHGLIQVPGGADALAVGEAPALEAVPWGGEEADGEFVRPRGPEEPEGSEGGELQ</sequence>
<accession>A0A7M2SKW3</accession>
<dbReference type="InterPro" id="IPR027417">
    <property type="entry name" value="P-loop_NTPase"/>
</dbReference>
<protein>
    <recommendedName>
        <fullName evidence="4">Protein kinase domain-containing protein</fullName>
    </recommendedName>
</protein>
<feature type="region of interest" description="Disordered" evidence="1">
    <location>
        <begin position="1"/>
        <end position="24"/>
    </location>
</feature>
<evidence type="ECO:0000313" key="3">
    <source>
        <dbReference type="Proteomes" id="UP000594205"/>
    </source>
</evidence>
<dbReference type="Proteomes" id="UP000594205">
    <property type="component" value="Chromosome"/>
</dbReference>
<feature type="compositionally biased region" description="Acidic residues" evidence="1">
    <location>
        <begin position="701"/>
        <end position="711"/>
    </location>
</feature>
<feature type="compositionally biased region" description="Pro residues" evidence="1">
    <location>
        <begin position="9"/>
        <end position="18"/>
    </location>
</feature>
<name>A0A7M2SKW3_9ACTN</name>
<keyword evidence="3" id="KW-1185">Reference proteome</keyword>
<organism evidence="2 3">
    <name type="scientific">Streptomyces ferrugineus</name>
    <dbReference type="NCBI Taxonomy" id="1413221"/>
    <lineage>
        <taxon>Bacteria</taxon>
        <taxon>Bacillati</taxon>
        <taxon>Actinomycetota</taxon>
        <taxon>Actinomycetes</taxon>
        <taxon>Kitasatosporales</taxon>
        <taxon>Streptomycetaceae</taxon>
        <taxon>Streptomyces</taxon>
    </lineage>
</organism>
<evidence type="ECO:0000313" key="2">
    <source>
        <dbReference type="EMBL" id="QOV36108.1"/>
    </source>
</evidence>
<dbReference type="SUPFAM" id="SSF56112">
    <property type="entry name" value="Protein kinase-like (PK-like)"/>
    <property type="match status" value="1"/>
</dbReference>
<proteinExistence type="predicted"/>
<evidence type="ECO:0000256" key="1">
    <source>
        <dbReference type="SAM" id="MobiDB-lite"/>
    </source>
</evidence>
<dbReference type="KEGG" id="sfeu:IM697_39850"/>
<evidence type="ECO:0008006" key="4">
    <source>
        <dbReference type="Google" id="ProtNLM"/>
    </source>
</evidence>
<dbReference type="AlphaFoldDB" id="A0A7M2SKW3"/>
<dbReference type="RefSeq" id="WP_194041723.1">
    <property type="nucleotide sequence ID" value="NZ_CP063373.1"/>
</dbReference>
<reference evidence="2 3" key="1">
    <citation type="submission" date="2020-10" db="EMBL/GenBank/DDBJ databases">
        <title>Streptomyces ferrugineus complate genome analysis.</title>
        <authorList>
            <person name="Anwar N."/>
        </authorList>
    </citation>
    <scope>NUCLEOTIDE SEQUENCE [LARGE SCALE GENOMIC DNA]</scope>
    <source>
        <strain evidence="2 3">CCTCC AA2014009</strain>
    </source>
</reference>
<feature type="region of interest" description="Disordered" evidence="1">
    <location>
        <begin position="681"/>
        <end position="711"/>
    </location>
</feature>
<dbReference type="SUPFAM" id="SSF52540">
    <property type="entry name" value="P-loop containing nucleoside triphosphate hydrolases"/>
    <property type="match status" value="1"/>
</dbReference>
<dbReference type="InterPro" id="IPR011009">
    <property type="entry name" value="Kinase-like_dom_sf"/>
</dbReference>